<dbReference type="EMBL" id="CAJFCJ010000002">
    <property type="protein sequence ID" value="CAD5111872.1"/>
    <property type="molecule type" value="Genomic_DNA"/>
</dbReference>
<dbReference type="OrthoDB" id="193931at2759"/>
<feature type="region of interest" description="Disordered" evidence="1">
    <location>
        <begin position="142"/>
        <end position="199"/>
    </location>
</feature>
<dbReference type="Gene3D" id="1.10.510.10">
    <property type="entry name" value="Transferase(Phosphotransferase) domain 1"/>
    <property type="match status" value="1"/>
</dbReference>
<evidence type="ECO:0000259" key="2">
    <source>
        <dbReference type="PROSITE" id="PS50011"/>
    </source>
</evidence>
<keyword evidence="4" id="KW-1185">Reference proteome</keyword>
<dbReference type="PROSITE" id="PS50011">
    <property type="entry name" value="PROTEIN_KINASE_DOM"/>
    <property type="match status" value="1"/>
</dbReference>
<dbReference type="InterPro" id="IPR000719">
    <property type="entry name" value="Prot_kinase_dom"/>
</dbReference>
<evidence type="ECO:0000256" key="1">
    <source>
        <dbReference type="SAM" id="MobiDB-lite"/>
    </source>
</evidence>
<name>A0A7I8V866_9ANNE</name>
<comment type="caution">
    <text evidence="3">The sequence shown here is derived from an EMBL/GenBank/DDBJ whole genome shotgun (WGS) entry which is preliminary data.</text>
</comment>
<dbReference type="GO" id="GO:0004672">
    <property type="term" value="F:protein kinase activity"/>
    <property type="evidence" value="ECO:0007669"/>
    <property type="project" value="InterPro"/>
</dbReference>
<evidence type="ECO:0000313" key="4">
    <source>
        <dbReference type="Proteomes" id="UP000549394"/>
    </source>
</evidence>
<proteinExistence type="predicted"/>
<feature type="domain" description="Protein kinase" evidence="2">
    <location>
        <begin position="1"/>
        <end position="74"/>
    </location>
</feature>
<feature type="compositionally biased region" description="Basic residues" evidence="1">
    <location>
        <begin position="150"/>
        <end position="160"/>
    </location>
</feature>
<dbReference type="Proteomes" id="UP000549394">
    <property type="component" value="Unassembled WGS sequence"/>
</dbReference>
<organism evidence="3 4">
    <name type="scientific">Dimorphilus gyrociliatus</name>
    <dbReference type="NCBI Taxonomy" id="2664684"/>
    <lineage>
        <taxon>Eukaryota</taxon>
        <taxon>Metazoa</taxon>
        <taxon>Spiralia</taxon>
        <taxon>Lophotrochozoa</taxon>
        <taxon>Annelida</taxon>
        <taxon>Polychaeta</taxon>
        <taxon>Polychaeta incertae sedis</taxon>
        <taxon>Dinophilidae</taxon>
        <taxon>Dimorphilus</taxon>
    </lineage>
</organism>
<gene>
    <name evidence="3" type="ORF">DGYR_LOCUS1100</name>
</gene>
<protein>
    <submittedName>
        <fullName evidence="3">DgyrCDS1136</fullName>
    </submittedName>
</protein>
<accession>A0A7I8V866</accession>
<sequence length="199" mass="22993">MYAVILGRMPFSTAMKDEYHRQKLLQAIQRGLSSHHDLEMQACSTDCRNLLRQLIEPKPELRLPLHEIQRHPWVTRNGRTVFYTYRPPPKNMHMRQQTIAELSIMMGLKRKEVAETVKESKADELSAMFNMILDRKRRDQGALDFDHTRRPFGNKGRSRSGSRERAVPAVRPSRLRGLTKSSKALSRSRAGSGERGKDL</sequence>
<dbReference type="SUPFAM" id="SSF56112">
    <property type="entry name" value="Protein kinase-like (PK-like)"/>
    <property type="match status" value="1"/>
</dbReference>
<dbReference type="AlphaFoldDB" id="A0A7I8V866"/>
<reference evidence="3 4" key="1">
    <citation type="submission" date="2020-08" db="EMBL/GenBank/DDBJ databases">
        <authorList>
            <person name="Hejnol A."/>
        </authorList>
    </citation>
    <scope>NUCLEOTIDE SEQUENCE [LARGE SCALE GENOMIC DNA]</scope>
</reference>
<dbReference type="InterPro" id="IPR011009">
    <property type="entry name" value="Kinase-like_dom_sf"/>
</dbReference>
<dbReference type="GO" id="GO:0005524">
    <property type="term" value="F:ATP binding"/>
    <property type="evidence" value="ECO:0007669"/>
    <property type="project" value="InterPro"/>
</dbReference>
<evidence type="ECO:0000313" key="3">
    <source>
        <dbReference type="EMBL" id="CAD5111872.1"/>
    </source>
</evidence>